<dbReference type="STRING" id="205920.ECH_0678"/>
<dbReference type="RefSeq" id="WP_006011521.1">
    <property type="nucleotide sequence ID" value="NC_007799.1"/>
</dbReference>
<dbReference type="EMBL" id="CP000236">
    <property type="protein sequence ID" value="ABD45158.1"/>
    <property type="molecule type" value="Genomic_DNA"/>
</dbReference>
<dbReference type="AlphaFoldDB" id="Q2GGE8"/>
<dbReference type="Gene3D" id="2.40.160.20">
    <property type="match status" value="1"/>
</dbReference>
<protein>
    <recommendedName>
        <fullName evidence="3">Outer membrane protein beta-barrel domain-containing protein</fullName>
    </recommendedName>
</protein>
<dbReference type="OrthoDB" id="7163064at2"/>
<keyword evidence="2" id="KW-1185">Reference proteome</keyword>
<dbReference type="KEGG" id="ech:ECH_0678"/>
<name>Q2GGE8_EHRCR</name>
<dbReference type="HOGENOM" id="CLU_1203285_0_0_5"/>
<evidence type="ECO:0000313" key="2">
    <source>
        <dbReference type="Proteomes" id="UP000008320"/>
    </source>
</evidence>
<proteinExistence type="predicted"/>
<dbReference type="Proteomes" id="UP000008320">
    <property type="component" value="Chromosome"/>
</dbReference>
<gene>
    <name evidence="1" type="ordered locus">ECH_0678</name>
</gene>
<evidence type="ECO:0000313" key="1">
    <source>
        <dbReference type="EMBL" id="ABD45158.1"/>
    </source>
</evidence>
<dbReference type="InterPro" id="IPR011250">
    <property type="entry name" value="OMP/PagP_B-barrel"/>
</dbReference>
<dbReference type="SUPFAM" id="SSF56925">
    <property type="entry name" value="OMPA-like"/>
    <property type="match status" value="1"/>
</dbReference>
<reference evidence="1 2" key="1">
    <citation type="journal article" date="2006" name="PLoS Genet.">
        <title>Comparative genomics of emerging human ehrlichiosis agents.</title>
        <authorList>
            <person name="Dunning Hotopp J.C."/>
            <person name="Lin M."/>
            <person name="Madupu R."/>
            <person name="Crabtree J."/>
            <person name="Angiuoli S.V."/>
            <person name="Eisen J.A."/>
            <person name="Seshadri R."/>
            <person name="Ren Q."/>
            <person name="Wu M."/>
            <person name="Utterback T.R."/>
            <person name="Smith S."/>
            <person name="Lewis M."/>
            <person name="Khouri H."/>
            <person name="Zhang C."/>
            <person name="Niu H."/>
            <person name="Lin Q."/>
            <person name="Ohashi N."/>
            <person name="Zhi N."/>
            <person name="Nelson W."/>
            <person name="Brinkac L.M."/>
            <person name="Dodson R.J."/>
            <person name="Rosovitz M.J."/>
            <person name="Sundaram J."/>
            <person name="Daugherty S.C."/>
            <person name="Davidsen T."/>
            <person name="Durkin A.S."/>
            <person name="Gwinn M."/>
            <person name="Haft D.H."/>
            <person name="Selengut J.D."/>
            <person name="Sullivan S.A."/>
            <person name="Zafar N."/>
            <person name="Zhou L."/>
            <person name="Benahmed F."/>
            <person name="Forberger H."/>
            <person name="Halpin R."/>
            <person name="Mulligan S."/>
            <person name="Robinson J."/>
            <person name="White O."/>
            <person name="Rikihisa Y."/>
            <person name="Tettelin H."/>
        </authorList>
    </citation>
    <scope>NUCLEOTIDE SEQUENCE [LARGE SCALE GENOMIC DNA]</scope>
    <source>
        <strain evidence="2">ATCC CRL-10679 / Arkansas</strain>
    </source>
</reference>
<sequence>MKNYICVIVYFAVVTFNFDALANHFYLKGGYNLVGNYSDSFKSEYMGYKRFNIDINTAAGYQLSNNFFYEVKVRYANIKPAIQKLEYFEKIDLIDILQRIIDKKVYISKIEDIFKINSVTTLINCGYDYVINNKLIVYLSYGVGIAGLLNYQGFRSNVATHYGMSIQSEVGLCYLYSKKMNLCIGYDYLKNYWKYDTNKIYDEDGNTVVYHFQDFQLNSHTVFVDFKVIL</sequence>
<evidence type="ECO:0008006" key="3">
    <source>
        <dbReference type="Google" id="ProtNLM"/>
    </source>
</evidence>
<accession>Q2GGE8</accession>
<organism evidence="1 2">
    <name type="scientific">Ehrlichia chaffeensis (strain ATCC CRL-10679 / Arkansas)</name>
    <dbReference type="NCBI Taxonomy" id="205920"/>
    <lineage>
        <taxon>Bacteria</taxon>
        <taxon>Pseudomonadati</taxon>
        <taxon>Pseudomonadota</taxon>
        <taxon>Alphaproteobacteria</taxon>
        <taxon>Rickettsiales</taxon>
        <taxon>Anaplasmataceae</taxon>
        <taxon>Ehrlichia</taxon>
    </lineage>
</organism>